<keyword evidence="3" id="KW-0812">Transmembrane</keyword>
<keyword evidence="2" id="KW-0808">Transferase</keyword>
<evidence type="ECO:0000313" key="7">
    <source>
        <dbReference type="EMBL" id="MBB3061885.1"/>
    </source>
</evidence>
<sequence>MDPLLFIHIPKTAGTSFRFGVDAALGKERVCRDYGPSSVETSAIVRQWVQPNADLWRFRSAFRAEGYLFLTGHFHASRYAGLFGVERMVTFLRDPVQRIVSEYQHHQRNYGYGEPLETFYRDKSNINRQGRLLAAVPWAGLGFVGITERYAESLQQFNRKFGMAVPFLDENQARESIAKPYTLTAEQRHELESLNADDIRLYRAACAQLDWRIRLAGSAPGYVSGALMRQEHGRLLGWARAEQGDEPVSVCFAVDGEPFAVVSAHEYRGALRERSIGRGGFVGFSVKIVGLSSGARIECTVAETGQPLVGSPWVLRGKV</sequence>
<dbReference type="InterPro" id="IPR010635">
    <property type="entry name" value="Heparan_SO4-6-sulfoTrfase"/>
</dbReference>
<name>A0A7W4ZB37_9GAMM</name>
<keyword evidence="6" id="KW-0325">Glycoprotein</keyword>
<dbReference type="GO" id="GO:0017095">
    <property type="term" value="F:heparan sulfate 6-sulfotransferase activity"/>
    <property type="evidence" value="ECO:0007669"/>
    <property type="project" value="TreeGrafter"/>
</dbReference>
<accession>A0A7W4ZB37</accession>
<dbReference type="AlphaFoldDB" id="A0A7W4ZB37"/>
<gene>
    <name evidence="7" type="ORF">FHS09_002728</name>
</gene>
<dbReference type="EMBL" id="JACHWZ010000012">
    <property type="protein sequence ID" value="MBB3061885.1"/>
    <property type="molecule type" value="Genomic_DNA"/>
</dbReference>
<dbReference type="PANTHER" id="PTHR12812">
    <property type="entry name" value="HEPARAN SULFATE 6-O-SULFOTRANSFERASE 3"/>
    <property type="match status" value="1"/>
</dbReference>
<dbReference type="SUPFAM" id="SSF52540">
    <property type="entry name" value="P-loop containing nucleoside triphosphate hydrolases"/>
    <property type="match status" value="1"/>
</dbReference>
<dbReference type="PANTHER" id="PTHR12812:SF0">
    <property type="entry name" value="HEPARAN-SULFATE 6-O-SULFOTRANSFERASE"/>
    <property type="match status" value="1"/>
</dbReference>
<evidence type="ECO:0000256" key="3">
    <source>
        <dbReference type="ARBA" id="ARBA00022692"/>
    </source>
</evidence>
<keyword evidence="5" id="KW-0472">Membrane</keyword>
<evidence type="ECO:0000256" key="1">
    <source>
        <dbReference type="ARBA" id="ARBA00004167"/>
    </source>
</evidence>
<reference evidence="7 8" key="1">
    <citation type="submission" date="2020-08" db="EMBL/GenBank/DDBJ databases">
        <title>Genomic Encyclopedia of Type Strains, Phase III (KMG-III): the genomes of soil and plant-associated and newly described type strains.</title>
        <authorList>
            <person name="Whitman W."/>
        </authorList>
    </citation>
    <scope>NUCLEOTIDE SEQUENCE [LARGE SCALE GENOMIC DNA]</scope>
    <source>
        <strain evidence="7 8">CECT 8799</strain>
    </source>
</reference>
<comment type="subcellular location">
    <subcellularLocation>
        <location evidence="1">Membrane</location>
        <topology evidence="1">Single-pass membrane protein</topology>
    </subcellularLocation>
</comment>
<evidence type="ECO:0000313" key="8">
    <source>
        <dbReference type="Proteomes" id="UP000535937"/>
    </source>
</evidence>
<comment type="caution">
    <text evidence="7">The sequence shown here is derived from an EMBL/GenBank/DDBJ whole genome shotgun (WGS) entry which is preliminary data.</text>
</comment>
<proteinExistence type="predicted"/>
<keyword evidence="8" id="KW-1185">Reference proteome</keyword>
<evidence type="ECO:0000256" key="2">
    <source>
        <dbReference type="ARBA" id="ARBA00022679"/>
    </source>
</evidence>
<dbReference type="Proteomes" id="UP000535937">
    <property type="component" value="Unassembled WGS sequence"/>
</dbReference>
<dbReference type="GO" id="GO:0016020">
    <property type="term" value="C:membrane"/>
    <property type="evidence" value="ECO:0007669"/>
    <property type="project" value="UniProtKB-SubCell"/>
</dbReference>
<dbReference type="Gene3D" id="3.40.50.300">
    <property type="entry name" value="P-loop containing nucleotide triphosphate hydrolases"/>
    <property type="match status" value="2"/>
</dbReference>
<organism evidence="7 8">
    <name type="scientific">Microbulbifer rhizosphaerae</name>
    <dbReference type="NCBI Taxonomy" id="1562603"/>
    <lineage>
        <taxon>Bacteria</taxon>
        <taxon>Pseudomonadati</taxon>
        <taxon>Pseudomonadota</taxon>
        <taxon>Gammaproteobacteria</taxon>
        <taxon>Cellvibrionales</taxon>
        <taxon>Microbulbiferaceae</taxon>
        <taxon>Microbulbifer</taxon>
    </lineage>
</organism>
<protein>
    <recommendedName>
        <fullName evidence="9">Sulfotransferase family protein</fullName>
    </recommendedName>
</protein>
<evidence type="ECO:0000256" key="5">
    <source>
        <dbReference type="ARBA" id="ARBA00023136"/>
    </source>
</evidence>
<dbReference type="InterPro" id="IPR027417">
    <property type="entry name" value="P-loop_NTPase"/>
</dbReference>
<dbReference type="RefSeq" id="WP_183460693.1">
    <property type="nucleotide sequence ID" value="NZ_JACHWZ010000012.1"/>
</dbReference>
<evidence type="ECO:0000256" key="4">
    <source>
        <dbReference type="ARBA" id="ARBA00022989"/>
    </source>
</evidence>
<evidence type="ECO:0000256" key="6">
    <source>
        <dbReference type="ARBA" id="ARBA00023180"/>
    </source>
</evidence>
<keyword evidence="4" id="KW-1133">Transmembrane helix</keyword>
<evidence type="ECO:0008006" key="9">
    <source>
        <dbReference type="Google" id="ProtNLM"/>
    </source>
</evidence>